<dbReference type="InterPro" id="IPR011991">
    <property type="entry name" value="ArsR-like_HTH"/>
</dbReference>
<dbReference type="NCBIfam" id="NF033788">
    <property type="entry name" value="HTH_metalloreg"/>
    <property type="match status" value="1"/>
</dbReference>
<dbReference type="PRINTS" id="PR00778">
    <property type="entry name" value="HTHARSR"/>
</dbReference>
<dbReference type="PANTHER" id="PTHR38600">
    <property type="entry name" value="TRANSCRIPTIONAL REGULATORY PROTEIN"/>
    <property type="match status" value="1"/>
</dbReference>
<dbReference type="Pfam" id="PF01022">
    <property type="entry name" value="HTH_5"/>
    <property type="match status" value="1"/>
</dbReference>
<dbReference type="Proteomes" id="UP001549749">
    <property type="component" value="Unassembled WGS sequence"/>
</dbReference>
<dbReference type="CDD" id="cd00090">
    <property type="entry name" value="HTH_ARSR"/>
    <property type="match status" value="1"/>
</dbReference>
<keyword evidence="3" id="KW-1185">Reference proteome</keyword>
<dbReference type="InterPro" id="IPR036388">
    <property type="entry name" value="WH-like_DNA-bd_sf"/>
</dbReference>
<name>A0ABV2T4Y0_9BACT</name>
<proteinExistence type="predicted"/>
<dbReference type="Gene3D" id="1.10.10.10">
    <property type="entry name" value="Winged helix-like DNA-binding domain superfamily/Winged helix DNA-binding domain"/>
    <property type="match status" value="1"/>
</dbReference>
<sequence length="114" mass="13476">MEKRRDVFQAISDPTRREIIQLVSHQPLNLNSIAGHFDSSRPTISQHIKILTECGLIIIKKQGRERYCEAKLEQLAEVSTWVEQYRKYWNETIDAMEIYINDLQSKKTKNDKQK</sequence>
<comment type="caution">
    <text evidence="2">The sequence shown here is derived from an EMBL/GenBank/DDBJ whole genome shotgun (WGS) entry which is preliminary data.</text>
</comment>
<protein>
    <submittedName>
        <fullName evidence="2">Metalloregulator ArsR/SmtB family transcription factor</fullName>
    </submittedName>
</protein>
<dbReference type="PROSITE" id="PS50987">
    <property type="entry name" value="HTH_ARSR_2"/>
    <property type="match status" value="1"/>
</dbReference>
<dbReference type="EMBL" id="JBEXAC010000001">
    <property type="protein sequence ID" value="MET6998084.1"/>
    <property type="molecule type" value="Genomic_DNA"/>
</dbReference>
<evidence type="ECO:0000313" key="3">
    <source>
        <dbReference type="Proteomes" id="UP001549749"/>
    </source>
</evidence>
<reference evidence="2 3" key="1">
    <citation type="submission" date="2024-06" db="EMBL/GenBank/DDBJ databases">
        <title>Chitinophaga defluvii sp. nov., isolated from municipal sewage.</title>
        <authorList>
            <person name="Zhang L."/>
        </authorList>
    </citation>
    <scope>NUCLEOTIDE SEQUENCE [LARGE SCALE GENOMIC DNA]</scope>
    <source>
        <strain evidence="2 3">H8</strain>
    </source>
</reference>
<dbReference type="PANTHER" id="PTHR38600:SF1">
    <property type="entry name" value="TRANSCRIPTIONAL REGULATORY PROTEIN"/>
    <property type="match status" value="1"/>
</dbReference>
<organism evidence="2 3">
    <name type="scientific">Chitinophaga defluvii</name>
    <dbReference type="NCBI Taxonomy" id="3163343"/>
    <lineage>
        <taxon>Bacteria</taxon>
        <taxon>Pseudomonadati</taxon>
        <taxon>Bacteroidota</taxon>
        <taxon>Chitinophagia</taxon>
        <taxon>Chitinophagales</taxon>
        <taxon>Chitinophagaceae</taxon>
        <taxon>Chitinophaga</taxon>
    </lineage>
</organism>
<feature type="domain" description="HTH arsR-type" evidence="1">
    <location>
        <begin position="1"/>
        <end position="90"/>
    </location>
</feature>
<evidence type="ECO:0000313" key="2">
    <source>
        <dbReference type="EMBL" id="MET6998084.1"/>
    </source>
</evidence>
<dbReference type="SUPFAM" id="SSF46785">
    <property type="entry name" value="Winged helix' DNA-binding domain"/>
    <property type="match status" value="1"/>
</dbReference>
<dbReference type="SMART" id="SM00418">
    <property type="entry name" value="HTH_ARSR"/>
    <property type="match status" value="1"/>
</dbReference>
<gene>
    <name evidence="2" type="ORF">ABR189_11915</name>
</gene>
<evidence type="ECO:0000259" key="1">
    <source>
        <dbReference type="PROSITE" id="PS50987"/>
    </source>
</evidence>
<dbReference type="InterPro" id="IPR036390">
    <property type="entry name" value="WH_DNA-bd_sf"/>
</dbReference>
<accession>A0ABV2T4Y0</accession>
<dbReference type="RefSeq" id="WP_354660719.1">
    <property type="nucleotide sequence ID" value="NZ_JBEXAC010000001.1"/>
</dbReference>
<dbReference type="InterPro" id="IPR001845">
    <property type="entry name" value="HTH_ArsR_DNA-bd_dom"/>
</dbReference>